<dbReference type="SUPFAM" id="SSF46785">
    <property type="entry name" value="Winged helix' DNA-binding domain"/>
    <property type="match status" value="2"/>
</dbReference>
<evidence type="ECO:0000256" key="3">
    <source>
        <dbReference type="ARBA" id="ARBA00022829"/>
    </source>
</evidence>
<feature type="region of interest" description="Disordered" evidence="5">
    <location>
        <begin position="162"/>
        <end position="187"/>
    </location>
</feature>
<evidence type="ECO:0000313" key="6">
    <source>
        <dbReference type="EMBL" id="USS87404.1"/>
    </source>
</evidence>
<proteinExistence type="predicted"/>
<gene>
    <name evidence="6" type="primary">scpB</name>
    <name evidence="6" type="ORF">M3M39_04595</name>
</gene>
<dbReference type="PIRSF" id="PIRSF019345">
    <property type="entry name" value="ScpB"/>
    <property type="match status" value="1"/>
</dbReference>
<accession>A0ABY5BRA7</accession>
<evidence type="ECO:0000313" key="7">
    <source>
        <dbReference type="Proteomes" id="UP001057025"/>
    </source>
</evidence>
<evidence type="ECO:0000256" key="2">
    <source>
        <dbReference type="ARBA" id="ARBA00022618"/>
    </source>
</evidence>
<evidence type="ECO:0000256" key="4">
    <source>
        <dbReference type="ARBA" id="ARBA00023306"/>
    </source>
</evidence>
<keyword evidence="4" id="KW-0131">Cell cycle</keyword>
<dbReference type="InterPro" id="IPR005234">
    <property type="entry name" value="ScpB_csome_segregation"/>
</dbReference>
<evidence type="ECO:0000256" key="5">
    <source>
        <dbReference type="SAM" id="MobiDB-lite"/>
    </source>
</evidence>
<reference evidence="6" key="1">
    <citation type="submission" date="2022-05" db="EMBL/GenBank/DDBJ databases">
        <authorList>
            <person name="Oliphant S.A."/>
            <person name="Watson-Haigh N.S."/>
            <person name="Sumby K.M."/>
            <person name="Gardner J.M."/>
            <person name="Jiranek V."/>
        </authorList>
    </citation>
    <scope>NUCLEOTIDE SEQUENCE</scope>
    <source>
        <strain evidence="6">KI11_C11</strain>
    </source>
</reference>
<keyword evidence="2" id="KW-0132">Cell division</keyword>
<dbReference type="Pfam" id="PF04079">
    <property type="entry name" value="SMC_ScpB"/>
    <property type="match status" value="1"/>
</dbReference>
<dbReference type="NCBIfam" id="TIGR00281">
    <property type="entry name" value="SMC-Scp complex subunit ScpB"/>
    <property type="match status" value="1"/>
</dbReference>
<dbReference type="RefSeq" id="WP_252796701.1">
    <property type="nucleotide sequence ID" value="NZ_CP097118.1"/>
</dbReference>
<organism evidence="6 7">
    <name type="scientific">Fructilactobacillus hinvesii</name>
    <dbReference type="NCBI Taxonomy" id="2940300"/>
    <lineage>
        <taxon>Bacteria</taxon>
        <taxon>Bacillati</taxon>
        <taxon>Bacillota</taxon>
        <taxon>Bacilli</taxon>
        <taxon>Lactobacillales</taxon>
        <taxon>Lactobacillaceae</taxon>
        <taxon>Fructilactobacillus</taxon>
    </lineage>
</organism>
<dbReference type="PANTHER" id="PTHR34298">
    <property type="entry name" value="SEGREGATION AND CONDENSATION PROTEIN B"/>
    <property type="match status" value="1"/>
</dbReference>
<dbReference type="PANTHER" id="PTHR34298:SF2">
    <property type="entry name" value="SEGREGATION AND CONDENSATION PROTEIN B"/>
    <property type="match status" value="1"/>
</dbReference>
<dbReference type="Gene3D" id="1.10.10.10">
    <property type="entry name" value="Winged helix-like DNA-binding domain superfamily/Winged helix DNA-binding domain"/>
    <property type="match status" value="2"/>
</dbReference>
<evidence type="ECO:0000256" key="1">
    <source>
        <dbReference type="ARBA" id="ARBA00022490"/>
    </source>
</evidence>
<dbReference type="InterPro" id="IPR036390">
    <property type="entry name" value="WH_DNA-bd_sf"/>
</dbReference>
<keyword evidence="7" id="KW-1185">Reference proteome</keyword>
<dbReference type="InterPro" id="IPR036388">
    <property type="entry name" value="WH-like_DNA-bd_sf"/>
</dbReference>
<dbReference type="EMBL" id="CP097118">
    <property type="protein sequence ID" value="USS87404.1"/>
    <property type="molecule type" value="Genomic_DNA"/>
</dbReference>
<protein>
    <submittedName>
        <fullName evidence="6">SMC-Scp complex subunit ScpB</fullName>
    </submittedName>
</protein>
<sequence>MTISAELEALIYAAGTTGIEIKQLAQLTNRSMAVVRENVFKLVQASENDERGLVIQQTGELVSMGTKSEYDAVVRKIMNEDDSLLTPAMLETLTIVAYQQPVTRLMVDEVRGVNSSVSLKNLQSLGLVVISGQADEPGNPSLYQTTDLFLHAFGLVDLSKLPPLPAEEQPGEETMYRTMNHDEGESE</sequence>
<dbReference type="Proteomes" id="UP001057025">
    <property type="component" value="Chromosome"/>
</dbReference>
<keyword evidence="1" id="KW-0963">Cytoplasm</keyword>
<name>A0ABY5BRA7_9LACO</name>
<keyword evidence="3" id="KW-0159">Chromosome partition</keyword>